<name>A0A1G4NWP3_9FLOR</name>
<dbReference type="EMBL" id="LT622871">
    <property type="protein sequence ID" value="SCW23077.1"/>
    <property type="molecule type" value="Genomic_DNA"/>
</dbReference>
<accession>A0A1G4NWP3</accession>
<gene>
    <name evidence="1" type="primary">ORF_6</name>
    <name evidence="1" type="ORF">H1444_230</name>
</gene>
<evidence type="ECO:0000313" key="1">
    <source>
        <dbReference type="EMBL" id="SCW23077.1"/>
    </source>
</evidence>
<keyword evidence="1" id="KW-0934">Plastid</keyword>
<protein>
    <submittedName>
        <fullName evidence="1">Uncharacterized protein</fullName>
    </submittedName>
</protein>
<proteinExistence type="predicted"/>
<sequence>MTSKLFLNHNYDILLMSIQSLDPYALDKLTCKSSNLDILELFIFRTNSIMKYANTSCSIKLCNTIVITYNLYLVLSRISIQHNVHKILRDIAKQRSDDNLYSLATTNYIKRFQLNYRKSFEPYLVGYDKYTCDYWIKKISFINLFLIYKLYDQDGAYFILFYLIYNSFKT</sequence>
<dbReference type="AlphaFoldDB" id="A0A1G4NWP3"/>
<keyword evidence="1" id="KW-0150">Chloroplast</keyword>
<reference evidence="1" key="1">
    <citation type="submission" date="2016-10" db="EMBL/GenBank/DDBJ databases">
        <title>Chloroplast genomes as a tool to resolve red algal phylogenies: a case study in the Nemaliales.</title>
        <authorList>
            <person name="Costa J.F."/>
            <person name="Lin S.M."/>
            <person name="Macaya E.C."/>
            <person name="Fernandez-Garcia C."/>
            <person name="Verbruggen H."/>
        </authorList>
    </citation>
    <scope>NUCLEOTIDE SEQUENCE</scope>
    <source>
        <strain evidence="1">H.1444</strain>
    </source>
</reference>
<reference evidence="1" key="2">
    <citation type="submission" date="2016-10" db="EMBL/GenBank/DDBJ databases">
        <authorList>
            <person name="de Groot N.N."/>
        </authorList>
    </citation>
    <scope>NUCLEOTIDE SEQUENCE</scope>
    <source>
        <strain evidence="1">H.1444</strain>
    </source>
</reference>
<geneLocation type="chloroplast" evidence="1"/>
<organism evidence="1">
    <name type="scientific">Nemalion sp. H.1444</name>
    <dbReference type="NCBI Taxonomy" id="1907586"/>
    <lineage>
        <taxon>Eukaryota</taxon>
        <taxon>Rhodophyta</taxon>
        <taxon>Florideophyceae</taxon>
        <taxon>Nemaliophycidae</taxon>
        <taxon>Nemaliales</taxon>
        <taxon>Nemaliaceae</taxon>
        <taxon>Nemalion</taxon>
    </lineage>
</organism>